<proteinExistence type="predicted"/>
<dbReference type="EMBL" id="HBIO01007720">
    <property type="protein sequence ID" value="CAE0460977.1"/>
    <property type="molecule type" value="Transcribed_RNA"/>
</dbReference>
<dbReference type="AlphaFoldDB" id="A0A7S3PZX8"/>
<evidence type="ECO:0000313" key="1">
    <source>
        <dbReference type="EMBL" id="CAE0460977.1"/>
    </source>
</evidence>
<gene>
    <name evidence="1" type="ORF">CDEB00056_LOCUS5818</name>
</gene>
<name>A0A7S3PZX8_9STRA</name>
<reference evidence="1" key="1">
    <citation type="submission" date="2021-01" db="EMBL/GenBank/DDBJ databases">
        <authorList>
            <person name="Corre E."/>
            <person name="Pelletier E."/>
            <person name="Niang G."/>
            <person name="Scheremetjew M."/>
            <person name="Finn R."/>
            <person name="Kale V."/>
            <person name="Holt S."/>
            <person name="Cochrane G."/>
            <person name="Meng A."/>
            <person name="Brown T."/>
            <person name="Cohen L."/>
        </authorList>
    </citation>
    <scope>NUCLEOTIDE SEQUENCE</scope>
    <source>
        <strain evidence="1">MM31A-1</strain>
    </source>
</reference>
<accession>A0A7S3PZX8</accession>
<organism evidence="1">
    <name type="scientific">Chaetoceros debilis</name>
    <dbReference type="NCBI Taxonomy" id="122233"/>
    <lineage>
        <taxon>Eukaryota</taxon>
        <taxon>Sar</taxon>
        <taxon>Stramenopiles</taxon>
        <taxon>Ochrophyta</taxon>
        <taxon>Bacillariophyta</taxon>
        <taxon>Coscinodiscophyceae</taxon>
        <taxon>Chaetocerotophycidae</taxon>
        <taxon>Chaetocerotales</taxon>
        <taxon>Chaetocerotaceae</taxon>
        <taxon>Chaetoceros</taxon>
    </lineage>
</organism>
<sequence>MMLHRQKIEVRHAYFSRRKRNQLQTINKRTKRRRRLRVAIVAGLLAYLAVSVFFDSVANHSVERKLQQCIQIPEAFFRRIEQEGLDHNPCNSIESVEAGSSYEEQSFYADEELTRCVFRSDCSQEVSRHLVKRCTTLSDVISESKSRNLKKGYSLAEISVRVLELNNGNEAPCLTNYPTHLEQPTRALTEPNYVIGSGGKAPVEDAYNDEDHNFLLPPDKIGDVSNVIDEAVNLYDSFPQRSYDSDTAKKAARNETTSSIGYILPLDQCPEWDIEDCSGQPQKGRDLYEASAIIKSQICDVTEIAAERRRLGGHTRKLETSNGTMIAPAAERNYQMIALVHPSAIECPIEGYDTPYDRVQLLQQLNFNVEILGHPITESDLIAAGQIVLRDSVADDVGFRDLMKLQSWGLTLHPVVVMLNYDRQLKEPLDDKIDLLLANDMLKGLYVLHAPDSITNDFGVDTGMMIIKPSKNELVKITEAYKYTNYSKFDGWNGTNLHLHKGGAGLSGFLRYYFENVDPDGYEKLDRCIFAHDGGKECNSRVPPEDIKTGVTIEGLCGNPRDCPYDHPFWEEDQRQACEDQHRKYFESRYKFEQDFWNKDTVTQERIGLFKPKSFLGYCTEPGPDGFLPMIGSVIETPEWVVVCDYNKKCPEGSVKKRDCTCTELEEDPCAACPENTICQTEPTLMCIHCECGFSDLQGLPCCMSNGNNECEASVHFFHGDECQTRKNFFPAFGGEGNVCNLLNAMFRTHIPQGCGCKPSSQIPCSFDDTWGESNRSEKNFICTTYDLAMGYCEACKECLKVGCQNSGCIDRSFGDNEFQNCLTDMDSEECRRDCIPECSKTAR</sequence>
<protein>
    <submittedName>
        <fullName evidence="1">Uncharacterized protein</fullName>
    </submittedName>
</protein>